<comment type="caution">
    <text evidence="1">The sequence shown here is derived from an EMBL/GenBank/DDBJ whole genome shotgun (WGS) entry which is preliminary data.</text>
</comment>
<protein>
    <submittedName>
        <fullName evidence="1">Uncharacterized protein</fullName>
    </submittedName>
</protein>
<dbReference type="GeneID" id="94825672"/>
<keyword evidence="2" id="KW-1185">Reference proteome</keyword>
<gene>
    <name evidence="1" type="ORF">TRFO_02890</name>
</gene>
<accession>A0A1J4KWD2</accession>
<evidence type="ECO:0000313" key="2">
    <source>
        <dbReference type="Proteomes" id="UP000179807"/>
    </source>
</evidence>
<dbReference type="AlphaFoldDB" id="A0A1J4KWD2"/>
<reference evidence="1" key="1">
    <citation type="submission" date="2016-10" db="EMBL/GenBank/DDBJ databases">
        <authorList>
            <person name="Benchimol M."/>
            <person name="Almeida L.G."/>
            <person name="Vasconcelos A.T."/>
            <person name="Perreira-Neves A."/>
            <person name="Rosa I.A."/>
            <person name="Tasca T."/>
            <person name="Bogo M.R."/>
            <person name="de Souza W."/>
        </authorList>
    </citation>
    <scope>NUCLEOTIDE SEQUENCE [LARGE SCALE GENOMIC DNA]</scope>
    <source>
        <strain evidence="1">K</strain>
    </source>
</reference>
<evidence type="ECO:0000313" key="1">
    <source>
        <dbReference type="EMBL" id="OHT15547.1"/>
    </source>
</evidence>
<proteinExistence type="predicted"/>
<dbReference type="OrthoDB" id="10659146at2759"/>
<dbReference type="Proteomes" id="UP000179807">
    <property type="component" value="Unassembled WGS sequence"/>
</dbReference>
<dbReference type="EMBL" id="MLAK01000217">
    <property type="protein sequence ID" value="OHT15547.1"/>
    <property type="molecule type" value="Genomic_DNA"/>
</dbReference>
<organism evidence="1 2">
    <name type="scientific">Tritrichomonas foetus</name>
    <dbReference type="NCBI Taxonomy" id="1144522"/>
    <lineage>
        <taxon>Eukaryota</taxon>
        <taxon>Metamonada</taxon>
        <taxon>Parabasalia</taxon>
        <taxon>Tritrichomonadida</taxon>
        <taxon>Tritrichomonadidae</taxon>
        <taxon>Tritrichomonas</taxon>
    </lineage>
</organism>
<dbReference type="VEuPathDB" id="TrichDB:TRFO_02890"/>
<name>A0A1J4KWD2_9EUKA</name>
<dbReference type="RefSeq" id="XP_068368683.1">
    <property type="nucleotide sequence ID" value="XM_068490968.1"/>
</dbReference>
<sequence length="257" mass="29361">MTNTNNLYSYEEDTNEAGSPVLNSILDSRIEQIEAITLPSDQHRKDIIQSIKDIKSYPKRLSSFLDYLIDYTYTLNLELGQKQDQINELTDQLSTVKKGSLSCANTNTYNSQKRIQKIANLLDVHESSIESEINSLKKCSKTSFDDDYKNALNLVKSQKGNLAITIQDLISENQKLKSSNSELLTQLKTINKSAHSKKYRNENVLSDSDDDDDVYSYKQKPDMSDLKEQFNQIETDLAKLKNQVQNKFSVIHGSMRK</sequence>